<reference evidence="3" key="1">
    <citation type="journal article" date="2019" name="Int. J. Syst. Evol. Microbiol.">
        <title>The Global Catalogue of Microorganisms (GCM) 10K type strain sequencing project: providing services to taxonomists for standard genome sequencing and annotation.</title>
        <authorList>
            <consortium name="The Broad Institute Genomics Platform"/>
            <consortium name="The Broad Institute Genome Sequencing Center for Infectious Disease"/>
            <person name="Wu L."/>
            <person name="Ma J."/>
        </authorList>
    </citation>
    <scope>NUCLEOTIDE SEQUENCE [LARGE SCALE GENOMIC DNA]</scope>
    <source>
        <strain evidence="3">JCM 32148</strain>
    </source>
</reference>
<evidence type="ECO:0000256" key="1">
    <source>
        <dbReference type="SAM" id="MobiDB-lite"/>
    </source>
</evidence>
<sequence length="125" mass="13323">MGVSQRFKSRFRRFLQRPGTTVDLAPLEKLLPAIEAREEGLRALDDAELTEAARQAMATAIRPRVSAGDAAQAAQRYRPGGSANPNRAPGTTATKSATRLVKCGAPPPLKQAPRKSPVSIGETFG</sequence>
<feature type="region of interest" description="Disordered" evidence="1">
    <location>
        <begin position="64"/>
        <end position="125"/>
    </location>
</feature>
<accession>A0ABW3A2J0</accession>
<gene>
    <name evidence="2" type="ORF">ACFQZ8_14675</name>
</gene>
<feature type="compositionally biased region" description="Polar residues" evidence="1">
    <location>
        <begin position="83"/>
        <end position="97"/>
    </location>
</feature>
<organism evidence="2 3">
    <name type="scientific">Micromonospora azadirachtae</name>
    <dbReference type="NCBI Taxonomy" id="1970735"/>
    <lineage>
        <taxon>Bacteria</taxon>
        <taxon>Bacillati</taxon>
        <taxon>Actinomycetota</taxon>
        <taxon>Actinomycetes</taxon>
        <taxon>Micromonosporales</taxon>
        <taxon>Micromonosporaceae</taxon>
        <taxon>Micromonospora</taxon>
    </lineage>
</organism>
<comment type="caution">
    <text evidence="2">The sequence shown here is derived from an EMBL/GenBank/DDBJ whole genome shotgun (WGS) entry which is preliminary data.</text>
</comment>
<name>A0ABW3A2J0_9ACTN</name>
<protein>
    <submittedName>
        <fullName evidence="2">Uncharacterized protein</fullName>
    </submittedName>
</protein>
<dbReference type="Proteomes" id="UP001597053">
    <property type="component" value="Unassembled WGS sequence"/>
</dbReference>
<keyword evidence="3" id="KW-1185">Reference proteome</keyword>
<proteinExistence type="predicted"/>
<evidence type="ECO:0000313" key="3">
    <source>
        <dbReference type="Proteomes" id="UP001597053"/>
    </source>
</evidence>
<evidence type="ECO:0000313" key="2">
    <source>
        <dbReference type="EMBL" id="MFD0785148.1"/>
    </source>
</evidence>
<dbReference type="EMBL" id="JBHTHM010000696">
    <property type="protein sequence ID" value="MFD0785148.1"/>
    <property type="molecule type" value="Genomic_DNA"/>
</dbReference>